<dbReference type="GO" id="GO:0003351">
    <property type="term" value="P:epithelial cilium movement involved in extracellular fluid movement"/>
    <property type="evidence" value="ECO:0007669"/>
    <property type="project" value="TreeGrafter"/>
</dbReference>
<dbReference type="GO" id="GO:0005576">
    <property type="term" value="C:extracellular region"/>
    <property type="evidence" value="ECO:0007669"/>
    <property type="project" value="GOC"/>
</dbReference>
<sequence>MSNGHMIVDKEETETINKETITTKSEGTVDAKEEPSEPGSLQQAPVSPIVPRFFIVHADGTGSELLRSTDVKNFLDRAEEDPAAAVLKSPLEGHPDVTGLTILKPYSGGTGRIWWKEKDEELIIPQGLRERDFKMMPSRELKKPGPVFGTNAAYSPRHITCPRALEFRQLIQYKPLTTDQRQQITKTMKAYGQYVEKRQTGLDDLLPRDPRDESEKNAAEELDAKIRLKEDAGKEAEFRHAEGDMLKDEIRNTVEQLSDKTKNEDISSKYVYDITPDPVPPPPPPKWKRSAAEWERDRIELAELDYGKHALRYKEVPPYFETTPGQEFLKEIYSQRVPDMEALTSDLAHQTRHPPPGESSPAETPEIVIHEGSTTSDRSEGDKVPASPDVALPAEAATHGETISLATGEPSATPNSMRPTNPTPAHATGNGTPTPVRPTNPTPSQASTAVNPRPSNPTPRQASEPLSQESPLQGDSPQWRNNLASVQEVGEVTEGPIEAEDPEEDENGPMFSGELAIRNSLSYSFYLP</sequence>
<dbReference type="EMBL" id="MU827823">
    <property type="protein sequence ID" value="KAJ7321773.1"/>
    <property type="molecule type" value="Genomic_DNA"/>
</dbReference>
<organism evidence="2 3">
    <name type="scientific">Desmophyllum pertusum</name>
    <dbReference type="NCBI Taxonomy" id="174260"/>
    <lineage>
        <taxon>Eukaryota</taxon>
        <taxon>Metazoa</taxon>
        <taxon>Cnidaria</taxon>
        <taxon>Anthozoa</taxon>
        <taxon>Hexacorallia</taxon>
        <taxon>Scleractinia</taxon>
        <taxon>Caryophylliina</taxon>
        <taxon>Caryophylliidae</taxon>
        <taxon>Desmophyllum</taxon>
    </lineage>
</organism>
<dbReference type="Proteomes" id="UP001163046">
    <property type="component" value="Unassembled WGS sequence"/>
</dbReference>
<gene>
    <name evidence="2" type="primary">SPAG17_5</name>
    <name evidence="2" type="ORF">OS493_033881</name>
</gene>
<feature type="region of interest" description="Disordered" evidence="1">
    <location>
        <begin position="1"/>
        <end position="44"/>
    </location>
</feature>
<feature type="compositionally biased region" description="Basic and acidic residues" evidence="1">
    <location>
        <begin position="7"/>
        <end position="17"/>
    </location>
</feature>
<feature type="compositionally biased region" description="Polar residues" evidence="1">
    <location>
        <begin position="458"/>
        <end position="485"/>
    </location>
</feature>
<keyword evidence="3" id="KW-1185">Reference proteome</keyword>
<dbReference type="GO" id="GO:1904158">
    <property type="term" value="P:axonemal central apparatus assembly"/>
    <property type="evidence" value="ECO:0007669"/>
    <property type="project" value="TreeGrafter"/>
</dbReference>
<dbReference type="InterPro" id="IPR026173">
    <property type="entry name" value="SPAG17"/>
</dbReference>
<dbReference type="PANTHER" id="PTHR21963:SF1">
    <property type="entry name" value="SPERM-ASSOCIATED ANTIGEN 17"/>
    <property type="match status" value="1"/>
</dbReference>
<comment type="caution">
    <text evidence="2">The sequence shown here is derived from an EMBL/GenBank/DDBJ whole genome shotgun (WGS) entry which is preliminary data.</text>
</comment>
<feature type="region of interest" description="Disordered" evidence="1">
    <location>
        <begin position="201"/>
        <end position="220"/>
    </location>
</feature>
<dbReference type="OrthoDB" id="5973991at2759"/>
<dbReference type="PANTHER" id="PTHR21963">
    <property type="entry name" value="PF6"/>
    <property type="match status" value="1"/>
</dbReference>
<feature type="compositionally biased region" description="Acidic residues" evidence="1">
    <location>
        <begin position="497"/>
        <end position="507"/>
    </location>
</feature>
<feature type="compositionally biased region" description="Polar residues" evidence="1">
    <location>
        <begin position="410"/>
        <end position="420"/>
    </location>
</feature>
<protein>
    <submittedName>
        <fullName evidence="2">Sperm-associated antigen 17</fullName>
    </submittedName>
</protein>
<evidence type="ECO:0000313" key="3">
    <source>
        <dbReference type="Proteomes" id="UP001163046"/>
    </source>
</evidence>
<evidence type="ECO:0000313" key="2">
    <source>
        <dbReference type="EMBL" id="KAJ7321773.1"/>
    </source>
</evidence>
<accession>A0A9X0CCX8</accession>
<feature type="region of interest" description="Disordered" evidence="1">
    <location>
        <begin position="340"/>
        <end position="511"/>
    </location>
</feature>
<proteinExistence type="predicted"/>
<evidence type="ECO:0000256" key="1">
    <source>
        <dbReference type="SAM" id="MobiDB-lite"/>
    </source>
</evidence>
<dbReference type="GO" id="GO:1990716">
    <property type="term" value="C:axonemal central apparatus"/>
    <property type="evidence" value="ECO:0007669"/>
    <property type="project" value="TreeGrafter"/>
</dbReference>
<name>A0A9X0CCX8_9CNID</name>
<reference evidence="2" key="1">
    <citation type="submission" date="2023-01" db="EMBL/GenBank/DDBJ databases">
        <title>Genome assembly of the deep-sea coral Lophelia pertusa.</title>
        <authorList>
            <person name="Herrera S."/>
            <person name="Cordes E."/>
        </authorList>
    </citation>
    <scope>NUCLEOTIDE SEQUENCE</scope>
    <source>
        <strain evidence="2">USNM1676648</strain>
        <tissue evidence="2">Polyp</tissue>
    </source>
</reference>
<dbReference type="AlphaFoldDB" id="A0A9X0CCX8"/>